<dbReference type="OrthoDB" id="9793325at2"/>
<proteinExistence type="inferred from homology"/>
<evidence type="ECO:0000313" key="2">
    <source>
        <dbReference type="EMBL" id="AZN70211.1"/>
    </source>
</evidence>
<evidence type="ECO:0000256" key="1">
    <source>
        <dbReference type="ARBA" id="ARBA00006484"/>
    </source>
</evidence>
<reference evidence="2 3" key="1">
    <citation type="submission" date="2018-09" db="EMBL/GenBank/DDBJ databases">
        <title>Marinorhizobium profundi gen. nov., sp. nov., isolated from a deep-sea sediment sample from the New Britain Trench and proposal of Marinorhizobiaceae fam. nov. in the order Rhizobiales of the class Alphaproteobacteria.</title>
        <authorList>
            <person name="Cao J."/>
        </authorList>
    </citation>
    <scope>NUCLEOTIDE SEQUENCE [LARGE SCALE GENOMIC DNA]</scope>
    <source>
        <strain evidence="2 3">WS11</strain>
    </source>
</reference>
<dbReference type="Proteomes" id="UP000268192">
    <property type="component" value="Chromosome"/>
</dbReference>
<dbReference type="PANTHER" id="PTHR42879">
    <property type="entry name" value="3-OXOACYL-(ACYL-CARRIER-PROTEIN) REDUCTASE"/>
    <property type="match status" value="1"/>
</dbReference>
<dbReference type="RefSeq" id="WP_126007164.1">
    <property type="nucleotide sequence ID" value="NZ_CP032509.1"/>
</dbReference>
<gene>
    <name evidence="2" type="ORF">D5400_02005</name>
</gene>
<dbReference type="FunFam" id="3.40.50.720:FF:000084">
    <property type="entry name" value="Short-chain dehydrogenase reductase"/>
    <property type="match status" value="1"/>
</dbReference>
<dbReference type="InterPro" id="IPR050259">
    <property type="entry name" value="SDR"/>
</dbReference>
<dbReference type="InterPro" id="IPR036291">
    <property type="entry name" value="NAD(P)-bd_dom_sf"/>
</dbReference>
<dbReference type="InterPro" id="IPR002347">
    <property type="entry name" value="SDR_fam"/>
</dbReference>
<sequence length="263" mass="27657">MDLQYNGRRTLIVGGSYGIGQASASLMVGEGADVVIASRSADNLAASAAAIEGAVGLKPATLVCDVTQTGSGDELAASVTERWGALDVLVTAVGGSIRSSFEDLTDEDWLGNYTFNILSTVRAIRALLPILEKGENPAIVTLGAAASKMPYQHQIVSNVHKAGLLGLTKTLAAELADRKIRVNCVAPGRTLTPLWTKRADKMSADEGRSREEVLKDFSKDIPLGRFATAEEVATMVVWLASPRASYVTGQTINVDGGIARGLL</sequence>
<dbReference type="EMBL" id="CP032509">
    <property type="protein sequence ID" value="AZN70211.1"/>
    <property type="molecule type" value="Genomic_DNA"/>
</dbReference>
<evidence type="ECO:0000313" key="3">
    <source>
        <dbReference type="Proteomes" id="UP000268192"/>
    </source>
</evidence>
<dbReference type="PANTHER" id="PTHR42879:SF6">
    <property type="entry name" value="NADPH-DEPENDENT REDUCTASE BACG"/>
    <property type="match status" value="1"/>
</dbReference>
<organism evidence="2 3">
    <name type="scientific">Georhizobium profundi</name>
    <dbReference type="NCBI Taxonomy" id="2341112"/>
    <lineage>
        <taxon>Bacteria</taxon>
        <taxon>Pseudomonadati</taxon>
        <taxon>Pseudomonadota</taxon>
        <taxon>Alphaproteobacteria</taxon>
        <taxon>Hyphomicrobiales</taxon>
        <taxon>Rhizobiaceae</taxon>
        <taxon>Georhizobium</taxon>
    </lineage>
</organism>
<protein>
    <submittedName>
        <fullName evidence="2">SDR family oxidoreductase</fullName>
    </submittedName>
</protein>
<dbReference type="PRINTS" id="PR00081">
    <property type="entry name" value="GDHRDH"/>
</dbReference>
<dbReference type="KEGG" id="abaw:D5400_02005"/>
<dbReference type="SUPFAM" id="SSF51735">
    <property type="entry name" value="NAD(P)-binding Rossmann-fold domains"/>
    <property type="match status" value="1"/>
</dbReference>
<accession>A0A3S9B037</accession>
<comment type="similarity">
    <text evidence="1">Belongs to the short-chain dehydrogenases/reductases (SDR) family.</text>
</comment>
<dbReference type="Gene3D" id="3.40.50.720">
    <property type="entry name" value="NAD(P)-binding Rossmann-like Domain"/>
    <property type="match status" value="1"/>
</dbReference>
<keyword evidence="3" id="KW-1185">Reference proteome</keyword>
<dbReference type="AlphaFoldDB" id="A0A3S9B037"/>
<name>A0A3S9B037_9HYPH</name>
<dbReference type="Pfam" id="PF13561">
    <property type="entry name" value="adh_short_C2"/>
    <property type="match status" value="1"/>
</dbReference>